<dbReference type="InterPro" id="IPR019595">
    <property type="entry name" value="DUF2470"/>
</dbReference>
<dbReference type="InterPro" id="IPR037119">
    <property type="entry name" value="Haem_oxidase_HugZ-like_sf"/>
</dbReference>
<dbReference type="InterPro" id="IPR028110">
    <property type="entry name" value="TMEM254"/>
</dbReference>
<dbReference type="AlphaFoldDB" id="A0ABD3M460"/>
<evidence type="ECO:0000313" key="4">
    <source>
        <dbReference type="Proteomes" id="UP001530293"/>
    </source>
</evidence>
<accession>A0ABD3M460</accession>
<dbReference type="PANTHER" id="PTHR37783:SF1">
    <property type="entry name" value="MEMBRANE PROTEIN, PUTATIVE (AFU_ORTHOLOGUE AFUA_1G04315)-RELATED"/>
    <property type="match status" value="1"/>
</dbReference>
<proteinExistence type="predicted"/>
<evidence type="ECO:0000259" key="2">
    <source>
        <dbReference type="Pfam" id="PF10615"/>
    </source>
</evidence>
<sequence>MATAEISPETSDRICAHMNDDHAATIHAMIMSRLSHREEVTCKIQNAKMISVTMKEYTLSFVLCNGDTCEMKKIAVPFDPPLTTSAEVRPRLIEDHHRALIPKFSWLITDPVMRMLFSACILLGLGTALGEEELVTRINEIPWARSFVEFILGSSTRFVNLVIGAWYFSLIAHTLEAIYTAYLCKTTLKMKPATTMKWFVLNVCTGFPIMNKVQELVAIDHAARSLKSKSH</sequence>
<comment type="caution">
    <text evidence="3">The sequence shown here is derived from an EMBL/GenBank/DDBJ whole genome shotgun (WGS) entry which is preliminary data.</text>
</comment>
<feature type="domain" description="DUF2470" evidence="2">
    <location>
        <begin position="11"/>
        <end position="94"/>
    </location>
</feature>
<keyword evidence="1" id="KW-0472">Membrane</keyword>
<dbReference type="Pfam" id="PF10615">
    <property type="entry name" value="DUF2470"/>
    <property type="match status" value="1"/>
</dbReference>
<dbReference type="EMBL" id="JALLBG020000219">
    <property type="protein sequence ID" value="KAL3758825.1"/>
    <property type="molecule type" value="Genomic_DNA"/>
</dbReference>
<evidence type="ECO:0000256" key="1">
    <source>
        <dbReference type="SAM" id="Phobius"/>
    </source>
</evidence>
<protein>
    <recommendedName>
        <fullName evidence="2">DUF2470 domain-containing protein</fullName>
    </recommendedName>
</protein>
<reference evidence="3 4" key="1">
    <citation type="submission" date="2024-10" db="EMBL/GenBank/DDBJ databases">
        <title>Updated reference genomes for cyclostephanoid diatoms.</title>
        <authorList>
            <person name="Roberts W.R."/>
            <person name="Alverson A.J."/>
        </authorList>
    </citation>
    <scope>NUCLEOTIDE SEQUENCE [LARGE SCALE GENOMIC DNA]</scope>
    <source>
        <strain evidence="3 4">AJA232-27</strain>
    </source>
</reference>
<keyword evidence="1" id="KW-1133">Transmembrane helix</keyword>
<dbReference type="PANTHER" id="PTHR37783">
    <property type="entry name" value="MEMBRANE PROTEIN, PUTATIVE (AFU_ORTHOLOGUE AFUA_1G04315)-RELATED"/>
    <property type="match status" value="1"/>
</dbReference>
<evidence type="ECO:0000313" key="3">
    <source>
        <dbReference type="EMBL" id="KAL3758825.1"/>
    </source>
</evidence>
<gene>
    <name evidence="3" type="ORF">ACHAWU_007942</name>
</gene>
<keyword evidence="4" id="KW-1185">Reference proteome</keyword>
<name>A0ABD3M460_9STRA</name>
<keyword evidence="1" id="KW-0812">Transmembrane</keyword>
<feature type="transmembrane region" description="Helical" evidence="1">
    <location>
        <begin position="158"/>
        <end position="182"/>
    </location>
</feature>
<dbReference type="Gene3D" id="3.20.180.10">
    <property type="entry name" value="PNP-oxidase-like"/>
    <property type="match status" value="1"/>
</dbReference>
<dbReference type="Pfam" id="PF14934">
    <property type="entry name" value="TMEM254"/>
    <property type="match status" value="1"/>
</dbReference>
<organism evidence="3 4">
    <name type="scientific">Discostella pseudostelligera</name>
    <dbReference type="NCBI Taxonomy" id="259834"/>
    <lineage>
        <taxon>Eukaryota</taxon>
        <taxon>Sar</taxon>
        <taxon>Stramenopiles</taxon>
        <taxon>Ochrophyta</taxon>
        <taxon>Bacillariophyta</taxon>
        <taxon>Coscinodiscophyceae</taxon>
        <taxon>Thalassiosirophycidae</taxon>
        <taxon>Stephanodiscales</taxon>
        <taxon>Stephanodiscaceae</taxon>
        <taxon>Discostella</taxon>
    </lineage>
</organism>
<dbReference type="Proteomes" id="UP001530293">
    <property type="component" value="Unassembled WGS sequence"/>
</dbReference>